<dbReference type="EMBL" id="BRYB01002740">
    <property type="protein sequence ID" value="GMI24770.1"/>
    <property type="molecule type" value="Genomic_DNA"/>
</dbReference>
<gene>
    <name evidence="4" type="ORF">TeGR_g4085</name>
</gene>
<keyword evidence="5" id="KW-1185">Reference proteome</keyword>
<protein>
    <submittedName>
        <fullName evidence="4">Uncharacterized protein</fullName>
    </submittedName>
</protein>
<name>A0ABQ6MED1_9STRA</name>
<keyword evidence="3" id="KW-0539">Nucleus</keyword>
<evidence type="ECO:0000313" key="4">
    <source>
        <dbReference type="EMBL" id="GMI24770.1"/>
    </source>
</evidence>
<accession>A0ABQ6MED1</accession>
<dbReference type="Gene3D" id="1.25.10.10">
    <property type="entry name" value="Leucine-rich Repeat Variant"/>
    <property type="match status" value="1"/>
</dbReference>
<evidence type="ECO:0000256" key="3">
    <source>
        <dbReference type="ARBA" id="ARBA00023242"/>
    </source>
</evidence>
<dbReference type="InterPro" id="IPR011989">
    <property type="entry name" value="ARM-like"/>
</dbReference>
<dbReference type="Proteomes" id="UP001165060">
    <property type="component" value="Unassembled WGS sequence"/>
</dbReference>
<sequence>TASSLPSLPPDLFQATLSTILTKNRPSPDLDPDEFLLLRSTVLTSSLSSLYLSARLPYLSSVLSLLPSPAAPPSSVLFALSAVAMPLCKRCLLRGASPQAKRAAFRATKQGHLSDAEVEEELVRSAAAVARAVEFAAASPSVAGLEEGERDLYVRAVLELVAKYSGFLAKSRELSAPAASVALLYYQHALSAGSKEAVEAGCEALRALVSRDPAAYASDSSLSVLSSVYSATPATVDPEAREGLASCVCRVLAQLPEPRCGELVASLAGAHIERARSPPLSPATAAPELRMLAVIFRSLKIPAANTTLADNATSVCAPLLTAVWPTVVELVKAHAESEELQGALAEVFREAVQMPAADPAATLRELVAVWHLGKGRDVGLWYSWVAEAVEVHGVQAEASKLDSNPADQIAPLLDSLLSSVLDARPSSSSTLSIQLSVFSDVLRRAPLSFLTNGARQSAASSAVLALEAGAEPDLVRSAAVFLRALAELRDSAGGQCVEPHLRPARNERVWGLVGAEADGLLGGARARVLAACVGLCCGVGGRGSGELTDPVGGLLFALLSRWRWAEAGREEEVMGRIVEGARGGGENTVGLWGAVCGRVIGGACDAAKCQDFCGDVWDMCKTGGGGAGAGERLAALVGKYQ</sequence>
<comment type="subcellular location">
    <subcellularLocation>
        <location evidence="1">Nucleus</location>
    </subcellularLocation>
</comment>
<organism evidence="4 5">
    <name type="scientific">Tetraparma gracilis</name>
    <dbReference type="NCBI Taxonomy" id="2962635"/>
    <lineage>
        <taxon>Eukaryota</taxon>
        <taxon>Sar</taxon>
        <taxon>Stramenopiles</taxon>
        <taxon>Ochrophyta</taxon>
        <taxon>Bolidophyceae</taxon>
        <taxon>Parmales</taxon>
        <taxon>Triparmaceae</taxon>
        <taxon>Tetraparma</taxon>
    </lineage>
</organism>
<evidence type="ECO:0000256" key="1">
    <source>
        <dbReference type="ARBA" id="ARBA00004123"/>
    </source>
</evidence>
<feature type="non-terminal residue" evidence="4">
    <location>
        <position position="1"/>
    </location>
</feature>
<proteinExistence type="predicted"/>
<comment type="caution">
    <text evidence="4">The sequence shown here is derived from an EMBL/GenBank/DDBJ whole genome shotgun (WGS) entry which is preliminary data.</text>
</comment>
<dbReference type="PANTHER" id="PTHR12363:SF33">
    <property type="entry name" value="IMPORTIN-13"/>
    <property type="match status" value="1"/>
</dbReference>
<dbReference type="InterPro" id="IPR051345">
    <property type="entry name" value="Importin_beta-like_NTR"/>
</dbReference>
<dbReference type="PANTHER" id="PTHR12363">
    <property type="entry name" value="TRANSPORTIN 3 AND IMPORTIN 13"/>
    <property type="match status" value="1"/>
</dbReference>
<evidence type="ECO:0000256" key="2">
    <source>
        <dbReference type="ARBA" id="ARBA00022448"/>
    </source>
</evidence>
<evidence type="ECO:0000313" key="5">
    <source>
        <dbReference type="Proteomes" id="UP001165060"/>
    </source>
</evidence>
<reference evidence="4 5" key="1">
    <citation type="journal article" date="2023" name="Commun. Biol.">
        <title>Genome analysis of Parmales, the sister group of diatoms, reveals the evolutionary specialization of diatoms from phago-mixotrophs to photoautotrophs.</title>
        <authorList>
            <person name="Ban H."/>
            <person name="Sato S."/>
            <person name="Yoshikawa S."/>
            <person name="Yamada K."/>
            <person name="Nakamura Y."/>
            <person name="Ichinomiya M."/>
            <person name="Sato N."/>
            <person name="Blanc-Mathieu R."/>
            <person name="Endo H."/>
            <person name="Kuwata A."/>
            <person name="Ogata H."/>
        </authorList>
    </citation>
    <scope>NUCLEOTIDE SEQUENCE [LARGE SCALE GENOMIC DNA]</scope>
</reference>
<keyword evidence="2" id="KW-0813">Transport</keyword>